<accession>A0A418Y280</accession>
<gene>
    <name evidence="4" type="ORF">D4A39_01650</name>
</gene>
<evidence type="ECO:0000256" key="1">
    <source>
        <dbReference type="ARBA" id="ARBA00004370"/>
    </source>
</evidence>
<dbReference type="GO" id="GO:0019867">
    <property type="term" value="C:outer membrane"/>
    <property type="evidence" value="ECO:0007669"/>
    <property type="project" value="InterPro"/>
</dbReference>
<name>A0A418Y280_9GAMM</name>
<feature type="domain" description="Bacterial surface antigen (D15)" evidence="3">
    <location>
        <begin position="227"/>
        <end position="397"/>
    </location>
</feature>
<keyword evidence="2" id="KW-0472">Membrane</keyword>
<keyword evidence="5" id="KW-1185">Reference proteome</keyword>
<organism evidence="4 5">
    <name type="scientific">Alcanivorax profundi</name>
    <dbReference type="NCBI Taxonomy" id="2338368"/>
    <lineage>
        <taxon>Bacteria</taxon>
        <taxon>Pseudomonadati</taxon>
        <taxon>Pseudomonadota</taxon>
        <taxon>Gammaproteobacteria</taxon>
        <taxon>Oceanospirillales</taxon>
        <taxon>Alcanivoracaceae</taxon>
        <taxon>Alcanivorax</taxon>
    </lineage>
</organism>
<evidence type="ECO:0000313" key="4">
    <source>
        <dbReference type="EMBL" id="RJG19590.1"/>
    </source>
</evidence>
<dbReference type="AlphaFoldDB" id="A0A418Y280"/>
<comment type="subcellular location">
    <subcellularLocation>
        <location evidence="1">Membrane</location>
    </subcellularLocation>
</comment>
<reference evidence="4 5" key="1">
    <citation type="submission" date="2018-09" db="EMBL/GenBank/DDBJ databases">
        <title>Alcanivorax profundi sp. nov., isolated from 1000 m-depth seawater of the Mariana Trench.</title>
        <authorList>
            <person name="Liu J."/>
        </authorList>
    </citation>
    <scope>NUCLEOTIDE SEQUENCE [LARGE SCALE GENOMIC DNA]</scope>
    <source>
        <strain evidence="4 5">MTEO17</strain>
    </source>
</reference>
<evidence type="ECO:0000259" key="3">
    <source>
        <dbReference type="Pfam" id="PF01103"/>
    </source>
</evidence>
<sequence length="397" mass="43696">MPAVMPVALSRRGWVANEVSAGGERMRWYMMPAVLVAMVLVSIANAAAPQADEFIGNIEQGRTGSTLEKGNVVVVPIPMSNPTLGSGLQLAGLYLHPSRGDGKGPNPTTGIGGIYTDSDSWVAGIFHQDYLFEDRLRVSAVAGAGSLKLEYYGFGGEGAFADRPLDYTLDMSIGYFRALWRLPGTEHWFAGPALLYSQGRVEMNFPQFEPVLPAVGKDIAMGAGGLVLSYDSRDNNYYPRRGANFSASWFDFSDTFGSDFDYGKTRLSYSQYWSVSEKLVLAVNGESERGSGAVPFFSQSAVTVRGYNRGRYMDDVAMTVHLEGRYKFHPRWMWLGFYDHGWISEAADELLSGESAHSTGTGLHWQTTRDKPLHLGLDVAFTADNDTVFFIQLGERF</sequence>
<evidence type="ECO:0000256" key="2">
    <source>
        <dbReference type="ARBA" id="ARBA00023136"/>
    </source>
</evidence>
<evidence type="ECO:0000313" key="5">
    <source>
        <dbReference type="Proteomes" id="UP000283734"/>
    </source>
</evidence>
<dbReference type="Pfam" id="PF01103">
    <property type="entry name" value="Omp85"/>
    <property type="match status" value="1"/>
</dbReference>
<dbReference type="InterPro" id="IPR000184">
    <property type="entry name" value="Bac_surfAg_D15"/>
</dbReference>
<proteinExistence type="predicted"/>
<dbReference type="Gene3D" id="2.40.160.50">
    <property type="entry name" value="membrane protein fhac: a member of the omp85/tpsb transporter family"/>
    <property type="match status" value="1"/>
</dbReference>
<protein>
    <recommendedName>
        <fullName evidence="3">Bacterial surface antigen (D15) domain-containing protein</fullName>
    </recommendedName>
</protein>
<dbReference type="EMBL" id="QYYA01000001">
    <property type="protein sequence ID" value="RJG19590.1"/>
    <property type="molecule type" value="Genomic_DNA"/>
</dbReference>
<comment type="caution">
    <text evidence="4">The sequence shown here is derived from an EMBL/GenBank/DDBJ whole genome shotgun (WGS) entry which is preliminary data.</text>
</comment>
<dbReference type="Proteomes" id="UP000283734">
    <property type="component" value="Unassembled WGS sequence"/>
</dbReference>